<proteinExistence type="predicted"/>
<dbReference type="AlphaFoldDB" id="A0A0A9AG04"/>
<evidence type="ECO:0000313" key="1">
    <source>
        <dbReference type="EMBL" id="JAD48813.1"/>
    </source>
</evidence>
<protein>
    <submittedName>
        <fullName evidence="1">Uncharacterized protein</fullName>
    </submittedName>
</protein>
<sequence length="18" mass="1989">MALKSIVSFLSYESMGLL</sequence>
<name>A0A0A9AG04_ARUDO</name>
<accession>A0A0A9AG04</accession>
<reference evidence="1" key="1">
    <citation type="submission" date="2014-09" db="EMBL/GenBank/DDBJ databases">
        <authorList>
            <person name="Magalhaes I.L.F."/>
            <person name="Oliveira U."/>
            <person name="Santos F.R."/>
            <person name="Vidigal T.H.D.A."/>
            <person name="Brescovit A.D."/>
            <person name="Santos A.J."/>
        </authorList>
    </citation>
    <scope>NUCLEOTIDE SEQUENCE</scope>
    <source>
        <tissue evidence="1">Shoot tissue taken approximately 20 cm above the soil surface</tissue>
    </source>
</reference>
<reference evidence="1" key="2">
    <citation type="journal article" date="2015" name="Data Brief">
        <title>Shoot transcriptome of the giant reed, Arundo donax.</title>
        <authorList>
            <person name="Barrero R.A."/>
            <person name="Guerrero F.D."/>
            <person name="Moolhuijzen P."/>
            <person name="Goolsby J.A."/>
            <person name="Tidwell J."/>
            <person name="Bellgard S.E."/>
            <person name="Bellgard M.I."/>
        </authorList>
    </citation>
    <scope>NUCLEOTIDE SEQUENCE</scope>
    <source>
        <tissue evidence="1">Shoot tissue taken approximately 20 cm above the soil surface</tissue>
    </source>
</reference>
<dbReference type="EMBL" id="GBRH01249082">
    <property type="protein sequence ID" value="JAD48813.1"/>
    <property type="molecule type" value="Transcribed_RNA"/>
</dbReference>
<organism evidence="1">
    <name type="scientific">Arundo donax</name>
    <name type="common">Giant reed</name>
    <name type="synonym">Donax arundinaceus</name>
    <dbReference type="NCBI Taxonomy" id="35708"/>
    <lineage>
        <taxon>Eukaryota</taxon>
        <taxon>Viridiplantae</taxon>
        <taxon>Streptophyta</taxon>
        <taxon>Embryophyta</taxon>
        <taxon>Tracheophyta</taxon>
        <taxon>Spermatophyta</taxon>
        <taxon>Magnoliopsida</taxon>
        <taxon>Liliopsida</taxon>
        <taxon>Poales</taxon>
        <taxon>Poaceae</taxon>
        <taxon>PACMAD clade</taxon>
        <taxon>Arundinoideae</taxon>
        <taxon>Arundineae</taxon>
        <taxon>Arundo</taxon>
    </lineage>
</organism>